<dbReference type="Proteomes" id="UP001500280">
    <property type="component" value="Unassembled WGS sequence"/>
</dbReference>
<evidence type="ECO:0000313" key="7">
    <source>
        <dbReference type="Proteomes" id="UP001500280"/>
    </source>
</evidence>
<dbReference type="InterPro" id="IPR000286">
    <property type="entry name" value="HDACs"/>
</dbReference>
<dbReference type="EMBL" id="BAAANF010000008">
    <property type="protein sequence ID" value="GAA1681404.1"/>
    <property type="molecule type" value="Genomic_DNA"/>
</dbReference>
<evidence type="ECO:0000256" key="3">
    <source>
        <dbReference type="ARBA" id="ARBA00020218"/>
    </source>
</evidence>
<organism evidence="6 7">
    <name type="scientific">Kribbella yunnanensis</name>
    <dbReference type="NCBI Taxonomy" id="190194"/>
    <lineage>
        <taxon>Bacteria</taxon>
        <taxon>Bacillati</taxon>
        <taxon>Actinomycetota</taxon>
        <taxon>Actinomycetes</taxon>
        <taxon>Propionibacteriales</taxon>
        <taxon>Kribbellaceae</taxon>
        <taxon>Kribbella</taxon>
    </lineage>
</organism>
<name>A0ABP4T2S6_9ACTN</name>
<keyword evidence="4" id="KW-0006">Acetoin catabolism</keyword>
<accession>A0ABP4T2S6</accession>
<dbReference type="Gene3D" id="3.40.800.20">
    <property type="entry name" value="Histone deacetylase domain"/>
    <property type="match status" value="1"/>
</dbReference>
<keyword evidence="7" id="KW-1185">Reference proteome</keyword>
<dbReference type="Pfam" id="PF00850">
    <property type="entry name" value="Hist_deacetyl"/>
    <property type="match status" value="1"/>
</dbReference>
<evidence type="ECO:0000256" key="1">
    <source>
        <dbReference type="ARBA" id="ARBA00005101"/>
    </source>
</evidence>
<dbReference type="CDD" id="cd09994">
    <property type="entry name" value="HDAC_AcuC_like"/>
    <property type="match status" value="1"/>
</dbReference>
<protein>
    <recommendedName>
        <fullName evidence="3">Acetoin utilization protein AcuC</fullName>
    </recommendedName>
</protein>
<gene>
    <name evidence="6" type="ORF">GCM10009745_27010</name>
</gene>
<dbReference type="PANTHER" id="PTHR10625">
    <property type="entry name" value="HISTONE DEACETYLASE HDAC1-RELATED"/>
    <property type="match status" value="1"/>
</dbReference>
<feature type="domain" description="Histone deacetylase" evidence="5">
    <location>
        <begin position="26"/>
        <end position="320"/>
    </location>
</feature>
<dbReference type="InterPro" id="IPR003085">
    <property type="entry name" value="AcuC"/>
</dbReference>
<comment type="pathway">
    <text evidence="1">Ketone degradation; acetoin degradation.</text>
</comment>
<dbReference type="PRINTS" id="PR01272">
    <property type="entry name" value="ACUCPROTEIN"/>
</dbReference>
<reference evidence="7" key="1">
    <citation type="journal article" date="2019" name="Int. J. Syst. Evol. Microbiol.">
        <title>The Global Catalogue of Microorganisms (GCM) 10K type strain sequencing project: providing services to taxonomists for standard genome sequencing and annotation.</title>
        <authorList>
            <consortium name="The Broad Institute Genomics Platform"/>
            <consortium name="The Broad Institute Genome Sequencing Center for Infectious Disease"/>
            <person name="Wu L."/>
            <person name="Ma J."/>
        </authorList>
    </citation>
    <scope>NUCLEOTIDE SEQUENCE [LARGE SCALE GENOMIC DNA]</scope>
    <source>
        <strain evidence="7">JCM 14307</strain>
    </source>
</reference>
<evidence type="ECO:0000259" key="5">
    <source>
        <dbReference type="Pfam" id="PF00850"/>
    </source>
</evidence>
<proteinExistence type="inferred from homology"/>
<evidence type="ECO:0000256" key="4">
    <source>
        <dbReference type="ARBA" id="ARBA00022627"/>
    </source>
</evidence>
<dbReference type="PANTHER" id="PTHR10625:SF10">
    <property type="entry name" value="HISTONE DEACETYLASE HDAC1"/>
    <property type="match status" value="1"/>
</dbReference>
<dbReference type="SUPFAM" id="SSF52768">
    <property type="entry name" value="Arginase/deacetylase"/>
    <property type="match status" value="1"/>
</dbReference>
<comment type="caution">
    <text evidence="6">The sequence shown here is derived from an EMBL/GenBank/DDBJ whole genome shotgun (WGS) entry which is preliminary data.</text>
</comment>
<dbReference type="InterPro" id="IPR023801">
    <property type="entry name" value="His_deacetylse_dom"/>
</dbReference>
<comment type="similarity">
    <text evidence="2">Belongs to the histone deacetylase family.</text>
</comment>
<evidence type="ECO:0000256" key="2">
    <source>
        <dbReference type="ARBA" id="ARBA00005947"/>
    </source>
</evidence>
<dbReference type="InterPro" id="IPR037138">
    <property type="entry name" value="His_deacetylse_dom_sf"/>
</dbReference>
<dbReference type="PRINTS" id="PR01270">
    <property type="entry name" value="HDASUPER"/>
</dbReference>
<sequence>MVGSMSGEARLVFEDALTKYDFGRGHPMSPIRVQLTIKLARELGILDQLSVVPAPMASDELLRTVHTAEYVEAVKRAGEHPDVPDLEHGLGSDDTYNFAGMHDVSAQIAGASVEAARSVWSGDVLHAANIAGGLHHAMPNRASGFCVYNDPAVAIQWLLDHGAERVAYVDVDVHHGDGVQEVFYNDPRVLTVSLHESPTTLFPGTGSAGEIGGPDARGSAVNIPLPPGTGDAGWLRAFHAIVPDVVRAFQPSILVTQHGCDSHVEDPLAHLTKTVDGQRAAYLALHDLAHEVCDGKWVATGGGGYAIIDVVPRAWSHLLAIVAGKPVDPQTLVPEAWREEVRIRFGRVAPLRMTDGRDPEYIDWSAGYNPDTWLDRSIKATRDVAFPYLGLDPTY</sequence>
<dbReference type="InterPro" id="IPR023696">
    <property type="entry name" value="Ureohydrolase_dom_sf"/>
</dbReference>
<evidence type="ECO:0000313" key="6">
    <source>
        <dbReference type="EMBL" id="GAA1681404.1"/>
    </source>
</evidence>